<keyword evidence="5" id="KW-0547">Nucleotide-binding</keyword>
<dbReference type="RefSeq" id="WP_163966619.1">
    <property type="nucleotide sequence ID" value="NZ_JAAGNX010000003.1"/>
</dbReference>
<dbReference type="InterPro" id="IPR038718">
    <property type="entry name" value="SNF2-like_sf"/>
</dbReference>
<dbReference type="InterPro" id="IPR001650">
    <property type="entry name" value="Helicase_C-like"/>
</dbReference>
<dbReference type="GO" id="GO:0005524">
    <property type="term" value="F:ATP binding"/>
    <property type="evidence" value="ECO:0007669"/>
    <property type="project" value="InterPro"/>
</dbReference>
<sequence>MIHRTPQRSYTPNTMETWFERLNRDWENFFTEKELRWGRNYYRTSEVRSTELLPKSAIIHFKQGKEPLYVIVDWDESGPSFRESHPDVAPGHGLAVAGMYELEEFIADELPPVTETEKGQHDRLENNGEGPKPFERPIEQPKKTDKTGRRLRVRLTTRTDGLWLESGWKGKEDKIDWSKFSLRELTSWEREQLIGYTARAHRCGFRPGDREGTYRLQEPEVIERFFLREISEWKRRYGLVEGEGVAAWKRGLALVRPSIDVKADGIQSRFRFDFSHRGTSVSEEIRQQLFRHPGHVHFVPGEGIFKVDPGSLGSVHEWKSLLPSEGEGILPRYLLFTFARDPNVDLRLSREVARWRRQLEEASEGLEEVELPDYLRPYQKEGVSWLRKLEAAGCHTLLADEMGLGKTLQILTYLNAQDALGEKPVMVVCPASVVPVWQAEVERFFPGTPIRILSRTNPLDADSPALWICSYTQLRRNKHQLEEIEFAYAILDEAQSIKNPDAKVTHACFAIRSRQRIALTGTPMENRPLDLWTLFRFLMPGFLGSRRQFEDLVKLDETFLPRLRTQITPFVLRRTKLAVASDLPPKVEFDWICPLTSQQRRFYEELTKGASGEFKDGLSTALKHKRMHLFSLLTRLRQACCDPSLLPDHSDHWTHSGKLMSLIGRLEEAFEGGSKVVIFSQFVQFLRRARIAVKSEYPHIPQMELTGSTLDREQPVKRFREADGAAVFFVSLRAGGTGLNLQTADYVFLLDPWWNPAVEAQAIDRVHRIGQKKRVIVYRMITKGTIEERIERLKHDKGQLFEDLLSDMDAPVDIFKQFGSLQDLIALEDEPLR</sequence>
<protein>
    <submittedName>
        <fullName evidence="5">DEAD/DEAH box helicase</fullName>
    </submittedName>
</protein>
<dbReference type="CDD" id="cd18793">
    <property type="entry name" value="SF2_C_SNF"/>
    <property type="match status" value="1"/>
</dbReference>
<name>A0A6B2M3F2_9BACT</name>
<dbReference type="InterPro" id="IPR049730">
    <property type="entry name" value="SNF2/RAD54-like_C"/>
</dbReference>
<accession>A0A6B2M3F2</accession>
<dbReference type="PANTHER" id="PTHR10799">
    <property type="entry name" value="SNF2/RAD54 HELICASE FAMILY"/>
    <property type="match status" value="1"/>
</dbReference>
<dbReference type="GO" id="GO:0004386">
    <property type="term" value="F:helicase activity"/>
    <property type="evidence" value="ECO:0007669"/>
    <property type="project" value="UniProtKB-KW"/>
</dbReference>
<evidence type="ECO:0000259" key="4">
    <source>
        <dbReference type="PROSITE" id="PS51194"/>
    </source>
</evidence>
<dbReference type="Pfam" id="PF00271">
    <property type="entry name" value="Helicase_C"/>
    <property type="match status" value="1"/>
</dbReference>
<feature type="domain" description="Helicase ATP-binding" evidence="3">
    <location>
        <begin position="387"/>
        <end position="541"/>
    </location>
</feature>
<feature type="domain" description="Helicase C-terminal" evidence="4">
    <location>
        <begin position="658"/>
        <end position="816"/>
    </location>
</feature>
<evidence type="ECO:0000313" key="5">
    <source>
        <dbReference type="EMBL" id="NDV63283.1"/>
    </source>
</evidence>
<organism evidence="5 6">
    <name type="scientific">Oceanipulchritudo coccoides</name>
    <dbReference type="NCBI Taxonomy" id="2706888"/>
    <lineage>
        <taxon>Bacteria</taxon>
        <taxon>Pseudomonadati</taxon>
        <taxon>Verrucomicrobiota</taxon>
        <taxon>Opitutia</taxon>
        <taxon>Puniceicoccales</taxon>
        <taxon>Oceanipulchritudinaceae</taxon>
        <taxon>Oceanipulchritudo</taxon>
    </lineage>
</organism>
<dbReference type="PROSITE" id="PS51192">
    <property type="entry name" value="HELICASE_ATP_BIND_1"/>
    <property type="match status" value="1"/>
</dbReference>
<evidence type="ECO:0000259" key="3">
    <source>
        <dbReference type="PROSITE" id="PS51192"/>
    </source>
</evidence>
<feature type="compositionally biased region" description="Basic and acidic residues" evidence="2">
    <location>
        <begin position="115"/>
        <end position="148"/>
    </location>
</feature>
<proteinExistence type="predicted"/>
<dbReference type="AlphaFoldDB" id="A0A6B2M3F2"/>
<dbReference type="SMART" id="SM00487">
    <property type="entry name" value="DEXDc"/>
    <property type="match status" value="1"/>
</dbReference>
<reference evidence="5 6" key="1">
    <citation type="submission" date="2020-02" db="EMBL/GenBank/DDBJ databases">
        <title>Albibacoteraceae fam. nov., the first described family within the subdivision 4 Verrucomicrobia.</title>
        <authorList>
            <person name="Xi F."/>
        </authorList>
    </citation>
    <scope>NUCLEOTIDE SEQUENCE [LARGE SCALE GENOMIC DNA]</scope>
    <source>
        <strain evidence="5 6">CK1056</strain>
    </source>
</reference>
<keyword evidence="5" id="KW-0067">ATP-binding</keyword>
<dbReference type="Gene3D" id="3.40.50.300">
    <property type="entry name" value="P-loop containing nucleotide triphosphate hydrolases"/>
    <property type="match status" value="1"/>
</dbReference>
<dbReference type="InterPro" id="IPR027417">
    <property type="entry name" value="P-loop_NTPase"/>
</dbReference>
<dbReference type="GO" id="GO:0016787">
    <property type="term" value="F:hydrolase activity"/>
    <property type="evidence" value="ECO:0007669"/>
    <property type="project" value="UniProtKB-KW"/>
</dbReference>
<dbReference type="Pfam" id="PF00176">
    <property type="entry name" value="SNF2-rel_dom"/>
    <property type="match status" value="1"/>
</dbReference>
<dbReference type="SUPFAM" id="SSF52540">
    <property type="entry name" value="P-loop containing nucleoside triphosphate hydrolases"/>
    <property type="match status" value="2"/>
</dbReference>
<evidence type="ECO:0000256" key="1">
    <source>
        <dbReference type="ARBA" id="ARBA00022801"/>
    </source>
</evidence>
<dbReference type="InterPro" id="IPR014001">
    <property type="entry name" value="Helicase_ATP-bd"/>
</dbReference>
<evidence type="ECO:0000313" key="6">
    <source>
        <dbReference type="Proteomes" id="UP000478417"/>
    </source>
</evidence>
<evidence type="ECO:0000256" key="2">
    <source>
        <dbReference type="SAM" id="MobiDB-lite"/>
    </source>
</evidence>
<dbReference type="Proteomes" id="UP000478417">
    <property type="component" value="Unassembled WGS sequence"/>
</dbReference>
<dbReference type="SMART" id="SM00490">
    <property type="entry name" value="HELICc"/>
    <property type="match status" value="1"/>
</dbReference>
<dbReference type="Gene3D" id="3.40.50.10810">
    <property type="entry name" value="Tandem AAA-ATPase domain"/>
    <property type="match status" value="1"/>
</dbReference>
<dbReference type="PROSITE" id="PS51194">
    <property type="entry name" value="HELICASE_CTER"/>
    <property type="match status" value="1"/>
</dbReference>
<gene>
    <name evidence="5" type="ORF">G0Q06_12530</name>
</gene>
<dbReference type="InterPro" id="IPR000330">
    <property type="entry name" value="SNF2_N"/>
</dbReference>
<keyword evidence="5" id="KW-0347">Helicase</keyword>
<feature type="region of interest" description="Disordered" evidence="2">
    <location>
        <begin position="115"/>
        <end position="149"/>
    </location>
</feature>
<keyword evidence="1" id="KW-0378">Hydrolase</keyword>
<keyword evidence="6" id="KW-1185">Reference proteome</keyword>
<comment type="caution">
    <text evidence="5">The sequence shown here is derived from an EMBL/GenBank/DDBJ whole genome shotgun (WGS) entry which is preliminary data.</text>
</comment>
<dbReference type="EMBL" id="JAAGNX010000003">
    <property type="protein sequence ID" value="NDV63283.1"/>
    <property type="molecule type" value="Genomic_DNA"/>
</dbReference>